<protein>
    <submittedName>
        <fullName evidence="1">Uncharacterized protein</fullName>
    </submittedName>
</protein>
<dbReference type="EMBL" id="AE017244">
    <property type="protein sequence ID" value="AAZ53594.2"/>
    <property type="molecule type" value="Genomic_DNA"/>
</dbReference>
<name>Q4A8E5_MESH7</name>
<dbReference type="HOGENOM" id="CLU_2845117_0_0_14"/>
<proteinExistence type="predicted"/>
<reference evidence="1 2" key="1">
    <citation type="journal article" date="2005" name="J. Bacteriol.">
        <title>Swine and poultry pathogens: the complete genome sequences of two strains of Mycoplasma hyopneumoniae and a strain of Mycoplasma synoviae.</title>
        <authorList>
            <person name="Vasconcelos A.T."/>
            <person name="Ferreira H.B."/>
            <person name="Bizarro C.V."/>
            <person name="Bonatto S.L."/>
            <person name="Carvalho M.O."/>
            <person name="Pinto P.M."/>
            <person name="Almeida D.F."/>
            <person name="Almeida L.G."/>
            <person name="Almeida R."/>
            <person name="Alves-Filho L."/>
            <person name="Assuncao E.N."/>
            <person name="Azevedo V.A."/>
            <person name="Bogo M.R."/>
            <person name="Brigido M.M."/>
            <person name="Brocchi M."/>
            <person name="Burity H.A."/>
            <person name="Camargo A.A."/>
            <person name="Camargo S.S."/>
            <person name="Carepo M.S."/>
            <person name="Carraro D.M."/>
            <person name="de Mattos Cascardo J.C."/>
            <person name="Castro L.A."/>
            <person name="Cavalcanti G."/>
            <person name="Chemale G."/>
            <person name="Collevatti R.G."/>
            <person name="Cunha C.W."/>
            <person name="Dallagiovanna B."/>
            <person name="Dambros B.P."/>
            <person name="Dellagostin O.A."/>
            <person name="Falcao C."/>
            <person name="Fantinatti-Garboggini F."/>
            <person name="Felipe M.S."/>
            <person name="Fiorentin L."/>
            <person name="Franco G.R."/>
            <person name="Freitas N.S."/>
            <person name="Frias D."/>
            <person name="Grangeiro T.B."/>
            <person name="Grisard E.C."/>
            <person name="Guimaraes C.T."/>
            <person name="Hungria M."/>
            <person name="Jardim S.N."/>
            <person name="Krieger M.A."/>
            <person name="Laurino J.P."/>
            <person name="Lima L.F."/>
            <person name="Lopes M.I."/>
            <person name="Loreto E.L."/>
            <person name="Madeira H.M."/>
            <person name="Manfio G.P."/>
            <person name="Maranhao A.Q."/>
            <person name="Martinkovics C.T."/>
            <person name="Medeiros S.R."/>
            <person name="Moreira M.A."/>
            <person name="Neiva M."/>
            <person name="Ramalho-Neto C.E."/>
            <person name="Nicolas M.F."/>
            <person name="Oliveira S.C."/>
            <person name="Paixao R.F."/>
            <person name="Pedrosa F.O."/>
            <person name="Pena S.D."/>
            <person name="Pereira M."/>
            <person name="Pereira-Ferrari L."/>
            <person name="Piffer I."/>
            <person name="Pinto L.S."/>
            <person name="Potrich D.P."/>
            <person name="Salim A.C."/>
            <person name="Santos F.R."/>
            <person name="Schmitt R."/>
            <person name="Schneider M.P."/>
            <person name="Schrank A."/>
            <person name="Schrank I.S."/>
            <person name="Schuck A.F."/>
            <person name="Seuanez H.N."/>
            <person name="Silva D.W."/>
            <person name="Silva R."/>
            <person name="Silva S.C."/>
            <person name="Soares C.M."/>
            <person name="Souza K.R."/>
            <person name="Souza R.C."/>
            <person name="Staats C.C."/>
            <person name="Steffens M.B."/>
            <person name="Teixeira S.M."/>
            <person name="Urmenyi T.P."/>
            <person name="Vainstein M.H."/>
            <person name="Zuccherato L.W."/>
            <person name="Simpson A.J."/>
            <person name="Zaha A."/>
        </authorList>
    </citation>
    <scope>NUCLEOTIDE SEQUENCE [LARGE SCALE GENOMIC DNA]</scope>
    <source>
        <strain evidence="1 2">7448</strain>
    </source>
</reference>
<sequence length="65" mass="7610">MCFRIKKMKISLPNIKLIQNNNENLIKVIQVSFVLNFYGLINRTPRDLGLLIFSLITFKSSIRKI</sequence>
<accession>Q4A8E5</accession>
<dbReference type="Proteomes" id="UP000000553">
    <property type="component" value="Chromosome"/>
</dbReference>
<dbReference type="AlphaFoldDB" id="Q4A8E5"/>
<dbReference type="KEGG" id="mhp:MHP7448_0687"/>
<evidence type="ECO:0000313" key="1">
    <source>
        <dbReference type="EMBL" id="AAZ53594.2"/>
    </source>
</evidence>
<evidence type="ECO:0000313" key="2">
    <source>
        <dbReference type="Proteomes" id="UP000000553"/>
    </source>
</evidence>
<organism evidence="1 2">
    <name type="scientific">Mesomycoplasma hyopneumoniae (strain 7448)</name>
    <name type="common">Mycoplasma hyopneumoniae</name>
    <dbReference type="NCBI Taxonomy" id="262722"/>
    <lineage>
        <taxon>Bacteria</taxon>
        <taxon>Bacillati</taxon>
        <taxon>Mycoplasmatota</taxon>
        <taxon>Mycoplasmoidales</taxon>
        <taxon>Metamycoplasmataceae</taxon>
        <taxon>Mesomycoplasma</taxon>
    </lineage>
</organism>
<gene>
    <name evidence="1" type="ordered locus">MHP7448_0687</name>
</gene>